<evidence type="ECO:0000313" key="1">
    <source>
        <dbReference type="EMBL" id="KAF6755729.1"/>
    </source>
</evidence>
<reference evidence="1 3" key="1">
    <citation type="submission" date="2020-07" db="EMBL/GenBank/DDBJ databases">
        <title>Comparative genomics of pyrophilous fungi reveals a link between fire events and developmental genes.</title>
        <authorList>
            <consortium name="DOE Joint Genome Institute"/>
            <person name="Steindorff A.S."/>
            <person name="Carver A."/>
            <person name="Calhoun S."/>
            <person name="Stillman K."/>
            <person name="Liu H."/>
            <person name="Lipzen A."/>
            <person name="Pangilinan J."/>
            <person name="Labutti K."/>
            <person name="Bruns T.D."/>
            <person name="Grigoriev I.V."/>
        </authorList>
    </citation>
    <scope>NUCLEOTIDE SEQUENCE [LARGE SCALE GENOMIC DNA]</scope>
    <source>
        <strain evidence="1 3">CBS 144469</strain>
    </source>
</reference>
<organism evidence="1 3">
    <name type="scientific">Ephemerocybe angulata</name>
    <dbReference type="NCBI Taxonomy" id="980116"/>
    <lineage>
        <taxon>Eukaryota</taxon>
        <taxon>Fungi</taxon>
        <taxon>Dikarya</taxon>
        <taxon>Basidiomycota</taxon>
        <taxon>Agaricomycotina</taxon>
        <taxon>Agaricomycetes</taxon>
        <taxon>Agaricomycetidae</taxon>
        <taxon>Agaricales</taxon>
        <taxon>Agaricineae</taxon>
        <taxon>Psathyrellaceae</taxon>
        <taxon>Ephemerocybe</taxon>
    </lineage>
</organism>
<dbReference type="AlphaFoldDB" id="A0A8H6I0B6"/>
<dbReference type="EMBL" id="JACGCI010000029">
    <property type="protein sequence ID" value="KAF6755729.1"/>
    <property type="molecule type" value="Genomic_DNA"/>
</dbReference>
<dbReference type="EMBL" id="JACGCI010000011">
    <property type="protein sequence ID" value="KAF6760815.1"/>
    <property type="molecule type" value="Genomic_DNA"/>
</dbReference>
<evidence type="ECO:0000313" key="2">
    <source>
        <dbReference type="EMBL" id="KAF6760815.1"/>
    </source>
</evidence>
<protein>
    <submittedName>
        <fullName evidence="1">Uncharacterized protein</fullName>
    </submittedName>
</protein>
<sequence>MGRRAIYLTLADRHKADRARRAARMSTPSAIEARKARNRKAYLKRRGIPLLLVPEDAARLASSDIIDPDHIRTFWAFCKGQDELGLDDMYFEQHELEALTLLPPYQDNLLDWPDFNAYWPVLSAALGGFATQKRPGQSLSGRSPPSTASF</sequence>
<name>A0A8H6I0B6_9AGAR</name>
<comment type="caution">
    <text evidence="1">The sequence shown here is derived from an EMBL/GenBank/DDBJ whole genome shotgun (WGS) entry which is preliminary data.</text>
</comment>
<proteinExistence type="predicted"/>
<evidence type="ECO:0000313" key="3">
    <source>
        <dbReference type="Proteomes" id="UP000521943"/>
    </source>
</evidence>
<keyword evidence="3" id="KW-1185">Reference proteome</keyword>
<accession>A0A8H6I0B6</accession>
<gene>
    <name evidence="2" type="ORF">DFP72DRAFT_843096</name>
    <name evidence="1" type="ORF">DFP72DRAFT_847428</name>
</gene>
<dbReference type="Proteomes" id="UP000521943">
    <property type="component" value="Unassembled WGS sequence"/>
</dbReference>